<name>A0ABR4YKC4_9BACT</name>
<evidence type="ECO:0000256" key="1">
    <source>
        <dbReference type="SAM" id="MobiDB-lite"/>
    </source>
</evidence>
<dbReference type="EMBL" id="JRGF01000002">
    <property type="protein sequence ID" value="KHE42696.1"/>
    <property type="molecule type" value="Genomic_DNA"/>
</dbReference>
<proteinExistence type="predicted"/>
<feature type="region of interest" description="Disordered" evidence="1">
    <location>
        <begin position="1"/>
        <end position="22"/>
    </location>
</feature>
<feature type="compositionally biased region" description="Polar residues" evidence="1">
    <location>
        <begin position="1"/>
        <end position="11"/>
    </location>
</feature>
<reference evidence="2 3" key="1">
    <citation type="submission" date="2014-09" db="EMBL/GenBank/DDBJ databases">
        <title>Alistipes sp. 627, sp. nov., a novel member of the family Rikenellaceae isolated from human faeces.</title>
        <authorList>
            <person name="Shkoporov A.N."/>
            <person name="Chaplin A.V."/>
            <person name="Motuzova O.V."/>
            <person name="Kafarskaia L.I."/>
            <person name="Khokhlova E.V."/>
            <person name="Efimov B.A."/>
        </authorList>
    </citation>
    <scope>NUCLEOTIDE SEQUENCE [LARGE SCALE GENOMIC DNA]</scope>
    <source>
        <strain evidence="2 3">627</strain>
    </source>
</reference>
<accession>A0ABR4YKC4</accession>
<comment type="caution">
    <text evidence="2">The sequence shown here is derived from an EMBL/GenBank/DDBJ whole genome shotgun (WGS) entry which is preliminary data.</text>
</comment>
<protein>
    <submittedName>
        <fullName evidence="2">Uncharacterized protein</fullName>
    </submittedName>
</protein>
<keyword evidence="3" id="KW-1185">Reference proteome</keyword>
<sequence>MMQIRQQQKQAIPTGRGEHHIRNSEILRKQAFQSFAVYTLLSDKQTADKTFPGIIYSGTRQ</sequence>
<evidence type="ECO:0000313" key="2">
    <source>
        <dbReference type="EMBL" id="KHE42696.1"/>
    </source>
</evidence>
<gene>
    <name evidence="2" type="ORF">LG35_01350</name>
</gene>
<evidence type="ECO:0000313" key="3">
    <source>
        <dbReference type="Proteomes" id="UP000030889"/>
    </source>
</evidence>
<organism evidence="2 3">
    <name type="scientific">Alistipes inops</name>
    <dbReference type="NCBI Taxonomy" id="1501391"/>
    <lineage>
        <taxon>Bacteria</taxon>
        <taxon>Pseudomonadati</taxon>
        <taxon>Bacteroidota</taxon>
        <taxon>Bacteroidia</taxon>
        <taxon>Bacteroidales</taxon>
        <taxon>Rikenellaceae</taxon>
        <taxon>Alistipes</taxon>
    </lineage>
</organism>
<dbReference type="Proteomes" id="UP000030889">
    <property type="component" value="Unassembled WGS sequence"/>
</dbReference>